<organism evidence="2 3">
    <name type="scientific">Meloidogyne enterolobii</name>
    <name type="common">Root-knot nematode worm</name>
    <name type="synonym">Meloidogyne mayaguensis</name>
    <dbReference type="NCBI Taxonomy" id="390850"/>
    <lineage>
        <taxon>Eukaryota</taxon>
        <taxon>Metazoa</taxon>
        <taxon>Ecdysozoa</taxon>
        <taxon>Nematoda</taxon>
        <taxon>Chromadorea</taxon>
        <taxon>Rhabditida</taxon>
        <taxon>Tylenchina</taxon>
        <taxon>Tylenchomorpha</taxon>
        <taxon>Tylenchoidea</taxon>
        <taxon>Meloidogynidae</taxon>
        <taxon>Meloidogyninae</taxon>
        <taxon>Meloidogyne</taxon>
    </lineage>
</organism>
<feature type="transmembrane region" description="Helical" evidence="1">
    <location>
        <begin position="6"/>
        <end position="22"/>
    </location>
</feature>
<evidence type="ECO:0000256" key="1">
    <source>
        <dbReference type="SAM" id="Phobius"/>
    </source>
</evidence>
<gene>
    <name evidence="2" type="ORF">MENT_LOCUS54217</name>
</gene>
<keyword evidence="1" id="KW-0812">Transmembrane</keyword>
<dbReference type="EMBL" id="CAJEWN010001894">
    <property type="protein sequence ID" value="CAD2200730.1"/>
    <property type="molecule type" value="Genomic_DNA"/>
</dbReference>
<name>A0A6V7XN50_MELEN</name>
<keyword evidence="1" id="KW-1133">Transmembrane helix</keyword>
<comment type="caution">
    <text evidence="2">The sequence shown here is derived from an EMBL/GenBank/DDBJ whole genome shotgun (WGS) entry which is preliminary data.</text>
</comment>
<evidence type="ECO:0000313" key="2">
    <source>
        <dbReference type="EMBL" id="CAD2200730.1"/>
    </source>
</evidence>
<evidence type="ECO:0000313" key="3">
    <source>
        <dbReference type="Proteomes" id="UP000580250"/>
    </source>
</evidence>
<sequence>MWTILSLIPLLLIALFIEYYFLNKKIKMLKSFRTPSFPVEMCGFPTSFGQSPLPKPRRYTGGGGGF</sequence>
<proteinExistence type="predicted"/>
<dbReference type="Proteomes" id="UP000580250">
    <property type="component" value="Unassembled WGS sequence"/>
</dbReference>
<keyword evidence="1" id="KW-0472">Membrane</keyword>
<protein>
    <submittedName>
        <fullName evidence="2">Uncharacterized protein</fullName>
    </submittedName>
</protein>
<accession>A0A6V7XN50</accession>
<reference evidence="2 3" key="1">
    <citation type="submission" date="2020-08" db="EMBL/GenBank/DDBJ databases">
        <authorList>
            <person name="Koutsovoulos G."/>
            <person name="Danchin GJ E."/>
        </authorList>
    </citation>
    <scope>NUCLEOTIDE SEQUENCE [LARGE SCALE GENOMIC DNA]</scope>
</reference>
<dbReference type="AlphaFoldDB" id="A0A6V7XN50"/>